<dbReference type="RefSeq" id="WP_377213739.1">
    <property type="nucleotide sequence ID" value="NZ_JBHTJV010000026.1"/>
</dbReference>
<dbReference type="HAMAP" id="MF_00489">
    <property type="entry name" value="UPF0178"/>
    <property type="match status" value="1"/>
</dbReference>
<dbReference type="Pfam" id="PF02639">
    <property type="entry name" value="DUF188"/>
    <property type="match status" value="1"/>
</dbReference>
<proteinExistence type="inferred from homology"/>
<dbReference type="NCBIfam" id="NF001095">
    <property type="entry name" value="PRK00124.1"/>
    <property type="match status" value="1"/>
</dbReference>
<accession>A0ABW3FHA2</accession>
<evidence type="ECO:0000256" key="2">
    <source>
        <dbReference type="HAMAP-Rule" id="MF_00489"/>
    </source>
</evidence>
<name>A0ABW3FHA2_9HYPH</name>
<comment type="similarity">
    <text evidence="1 2">Belongs to the UPF0178 family.</text>
</comment>
<sequence>MNIFIDADACPVKDETLKVAARYGLHTFIVSNGGMRPSRDPLVTTVTVPAGPDVADDWIAERVERNDIVVTQDIPLAARTLEQGGHAIGPSGKVFDIDSIGMALAMRELNQHIREATQGQTKHRAFTDRDRSQFLQSLDKIATAAKAADKKENP</sequence>
<dbReference type="PANTHER" id="PTHR35146">
    <property type="entry name" value="UPF0178 PROTEIN YAII"/>
    <property type="match status" value="1"/>
</dbReference>
<evidence type="ECO:0000313" key="3">
    <source>
        <dbReference type="EMBL" id="MFD0917881.1"/>
    </source>
</evidence>
<evidence type="ECO:0000256" key="1">
    <source>
        <dbReference type="ARBA" id="ARBA00008522"/>
    </source>
</evidence>
<keyword evidence="4" id="KW-1185">Reference proteome</keyword>
<organism evidence="3 4">
    <name type="scientific">Pseudahrensia aquimaris</name>
    <dbReference type="NCBI Taxonomy" id="744461"/>
    <lineage>
        <taxon>Bacteria</taxon>
        <taxon>Pseudomonadati</taxon>
        <taxon>Pseudomonadota</taxon>
        <taxon>Alphaproteobacteria</taxon>
        <taxon>Hyphomicrobiales</taxon>
        <taxon>Ahrensiaceae</taxon>
        <taxon>Pseudahrensia</taxon>
    </lineage>
</organism>
<dbReference type="InterPro" id="IPR003791">
    <property type="entry name" value="UPF0178"/>
</dbReference>
<dbReference type="CDD" id="cd18720">
    <property type="entry name" value="PIN_YqxD-like"/>
    <property type="match status" value="1"/>
</dbReference>
<reference evidence="4" key="1">
    <citation type="journal article" date="2019" name="Int. J. Syst. Evol. Microbiol.">
        <title>The Global Catalogue of Microorganisms (GCM) 10K type strain sequencing project: providing services to taxonomists for standard genome sequencing and annotation.</title>
        <authorList>
            <consortium name="The Broad Institute Genomics Platform"/>
            <consortium name="The Broad Institute Genome Sequencing Center for Infectious Disease"/>
            <person name="Wu L."/>
            <person name="Ma J."/>
        </authorList>
    </citation>
    <scope>NUCLEOTIDE SEQUENCE [LARGE SCALE GENOMIC DNA]</scope>
    <source>
        <strain evidence="4">CCUG 60023</strain>
    </source>
</reference>
<gene>
    <name evidence="3" type="ORF">ACFQ14_15860</name>
</gene>
<dbReference type="EMBL" id="JBHTJV010000026">
    <property type="protein sequence ID" value="MFD0917881.1"/>
    <property type="molecule type" value="Genomic_DNA"/>
</dbReference>
<evidence type="ECO:0000313" key="4">
    <source>
        <dbReference type="Proteomes" id="UP001597101"/>
    </source>
</evidence>
<dbReference type="PANTHER" id="PTHR35146:SF1">
    <property type="entry name" value="UPF0178 PROTEIN YAII"/>
    <property type="match status" value="1"/>
</dbReference>
<dbReference type="Proteomes" id="UP001597101">
    <property type="component" value="Unassembled WGS sequence"/>
</dbReference>
<comment type="caution">
    <text evidence="3">The sequence shown here is derived from an EMBL/GenBank/DDBJ whole genome shotgun (WGS) entry which is preliminary data.</text>
</comment>
<protein>
    <recommendedName>
        <fullName evidence="2">UPF0178 protein ACFQ14_15860</fullName>
    </recommendedName>
</protein>